<dbReference type="Gene3D" id="2.40.50.770">
    <property type="entry name" value="RecQ-mediated genome instability protein Rmi1, C-terminal domain"/>
    <property type="match status" value="1"/>
</dbReference>
<evidence type="ECO:0000313" key="5">
    <source>
        <dbReference type="EMBL" id="KAK8885403.1"/>
    </source>
</evidence>
<feature type="compositionally biased region" description="Polar residues" evidence="3">
    <location>
        <begin position="323"/>
        <end position="337"/>
    </location>
</feature>
<dbReference type="Proteomes" id="UP001470230">
    <property type="component" value="Unassembled WGS sequence"/>
</dbReference>
<feature type="compositionally biased region" description="Polar residues" evidence="3">
    <location>
        <begin position="194"/>
        <end position="231"/>
    </location>
</feature>
<protein>
    <recommendedName>
        <fullName evidence="2">RecQ-mediated genome instability protein 1</fullName>
    </recommendedName>
</protein>
<feature type="compositionally biased region" description="Basic and acidic residues" evidence="3">
    <location>
        <begin position="289"/>
        <end position="299"/>
    </location>
</feature>
<evidence type="ECO:0000259" key="4">
    <source>
        <dbReference type="Pfam" id="PF08585"/>
    </source>
</evidence>
<accession>A0ABR2K3G9</accession>
<evidence type="ECO:0000256" key="2">
    <source>
        <dbReference type="ARBA" id="ARBA00018987"/>
    </source>
</evidence>
<comment type="caution">
    <text evidence="5">The sequence shown here is derived from an EMBL/GenBank/DDBJ whole genome shotgun (WGS) entry which is preliminary data.</text>
</comment>
<dbReference type="InterPro" id="IPR013894">
    <property type="entry name" value="RMI1_OB"/>
</dbReference>
<dbReference type="PANTHER" id="PTHR14790">
    <property type="entry name" value="RECQ-MEDIATED GENOME INSTABILITY PROTEIN 1 RMI1"/>
    <property type="match status" value="1"/>
</dbReference>
<sequence>MEEPKVNVLKKIELIYVQAKFMIKDNLKRSFINKGIFLKDSWLHSMIDSGLKSYELIFAHLIELDILETCEPCPLPDITRVNQSYTLNYTLPQIFLQINEVIDISLPLEKRRALERSERGTLKILMSDGTRNFVAISKKPIFSFSTDITPGSKIFIKIPIESRYGIIFLSDEKIEFLKGKSQSKIDHQKFIYSKKSNQTKSTQNIQSQEKQTNPMPRNNPQQIRESNQRFLSDSNDESDNFSNEEEESAASSNTKDNTNKRFIDLASSDFDSQFLDEYDGIEPVDDSDFDKLPSNDEKRKLKNSNNKTSDQIIKPNSNDDKTPTQNCKNSHNQYNNYISDSSESDVSIISENDSDKEKHQNDGRYLQTDDDYMDLDESQFYQNINHESKNSFFSVRELITKKNIPQEGCFETIMTYAEIVDCSDFFLHNDTKKYFTLNVILRDPTGEIKVKVDPEYILQIIKMDPYQFFNLNPEQMEEYFPKILDYFISLNPPFTLHDFGNSENIRYTLIQQKKFI</sequence>
<keyword evidence="6" id="KW-1185">Reference proteome</keyword>
<dbReference type="PANTHER" id="PTHR14790:SF15">
    <property type="entry name" value="RECQ-MEDIATED GENOME INSTABILITY PROTEIN 1"/>
    <property type="match status" value="1"/>
</dbReference>
<proteinExistence type="inferred from homology"/>
<comment type="similarity">
    <text evidence="1">Belongs to the RMI1 family.</text>
</comment>
<dbReference type="Pfam" id="PF08585">
    <property type="entry name" value="RMI1_N_C"/>
    <property type="match status" value="1"/>
</dbReference>
<dbReference type="EMBL" id="JAPFFF010000007">
    <property type="protein sequence ID" value="KAK8885403.1"/>
    <property type="molecule type" value="Genomic_DNA"/>
</dbReference>
<evidence type="ECO:0000313" key="6">
    <source>
        <dbReference type="Proteomes" id="UP001470230"/>
    </source>
</evidence>
<reference evidence="5 6" key="1">
    <citation type="submission" date="2024-04" db="EMBL/GenBank/DDBJ databases">
        <title>Tritrichomonas musculus Genome.</title>
        <authorList>
            <person name="Alves-Ferreira E."/>
            <person name="Grigg M."/>
            <person name="Lorenzi H."/>
            <person name="Galac M."/>
        </authorList>
    </citation>
    <scope>NUCLEOTIDE SEQUENCE [LARGE SCALE GENOMIC DNA]</scope>
    <source>
        <strain evidence="5 6">EAF2021</strain>
    </source>
</reference>
<dbReference type="SMART" id="SM01161">
    <property type="entry name" value="DUF1767"/>
    <property type="match status" value="1"/>
</dbReference>
<evidence type="ECO:0000256" key="3">
    <source>
        <dbReference type="SAM" id="MobiDB-lite"/>
    </source>
</evidence>
<gene>
    <name evidence="5" type="ORF">M9Y10_040851</name>
</gene>
<feature type="compositionally biased region" description="Polar residues" evidence="3">
    <location>
        <begin position="303"/>
        <end position="316"/>
    </location>
</feature>
<organism evidence="5 6">
    <name type="scientific">Tritrichomonas musculus</name>
    <dbReference type="NCBI Taxonomy" id="1915356"/>
    <lineage>
        <taxon>Eukaryota</taxon>
        <taxon>Metamonada</taxon>
        <taxon>Parabasalia</taxon>
        <taxon>Tritrichomonadida</taxon>
        <taxon>Tritrichomonadidae</taxon>
        <taxon>Tritrichomonas</taxon>
    </lineage>
</organism>
<feature type="compositionally biased region" description="Acidic residues" evidence="3">
    <location>
        <begin position="234"/>
        <end position="248"/>
    </location>
</feature>
<feature type="domain" description="RecQ mediated genome instability protein 1 OB-fold" evidence="4">
    <location>
        <begin position="94"/>
        <end position="183"/>
    </location>
</feature>
<feature type="region of interest" description="Disordered" evidence="3">
    <location>
        <begin position="281"/>
        <end position="346"/>
    </location>
</feature>
<dbReference type="InterPro" id="IPR042470">
    <property type="entry name" value="RMI1_N_C_sf"/>
</dbReference>
<feature type="region of interest" description="Disordered" evidence="3">
    <location>
        <begin position="190"/>
        <end position="256"/>
    </location>
</feature>
<evidence type="ECO:0000256" key="1">
    <source>
        <dbReference type="ARBA" id="ARBA00006395"/>
    </source>
</evidence>
<name>A0ABR2K3G9_9EUKA</name>